<dbReference type="AlphaFoldDB" id="X0PBS3"/>
<accession>X0PBS3</accession>
<dbReference type="Proteomes" id="UP000019488">
    <property type="component" value="Unassembled WGS sequence"/>
</dbReference>
<evidence type="ECO:0000259" key="9">
    <source>
        <dbReference type="PROSITE" id="PS50928"/>
    </source>
</evidence>
<dbReference type="GO" id="GO:0005886">
    <property type="term" value="C:plasma membrane"/>
    <property type="evidence" value="ECO:0007669"/>
    <property type="project" value="UniProtKB-SubCell"/>
</dbReference>
<dbReference type="PROSITE" id="PS50928">
    <property type="entry name" value="ABC_TM1"/>
    <property type="match status" value="1"/>
</dbReference>
<dbReference type="InterPro" id="IPR000515">
    <property type="entry name" value="MetI-like"/>
</dbReference>
<keyword evidence="5" id="KW-0029">Amino-acid transport</keyword>
<evidence type="ECO:0000256" key="5">
    <source>
        <dbReference type="ARBA" id="ARBA00022970"/>
    </source>
</evidence>
<dbReference type="InterPro" id="IPR043429">
    <property type="entry name" value="ArtM/GltK/GlnP/TcyL/YhdX-like"/>
</dbReference>
<dbReference type="PANTHER" id="PTHR30614">
    <property type="entry name" value="MEMBRANE COMPONENT OF AMINO ACID ABC TRANSPORTER"/>
    <property type="match status" value="1"/>
</dbReference>
<dbReference type="CDD" id="cd06261">
    <property type="entry name" value="TM_PBP2"/>
    <property type="match status" value="1"/>
</dbReference>
<evidence type="ECO:0000256" key="4">
    <source>
        <dbReference type="ARBA" id="ARBA00022692"/>
    </source>
</evidence>
<evidence type="ECO:0000256" key="6">
    <source>
        <dbReference type="ARBA" id="ARBA00022989"/>
    </source>
</evidence>
<feature type="transmembrane region" description="Helical" evidence="8">
    <location>
        <begin position="60"/>
        <end position="81"/>
    </location>
</feature>
<organism evidence="10 11">
    <name type="scientific">Lentilactobacillus farraginis DSM 18382 = JCM 14108</name>
    <dbReference type="NCBI Taxonomy" id="1423743"/>
    <lineage>
        <taxon>Bacteria</taxon>
        <taxon>Bacillati</taxon>
        <taxon>Bacillota</taxon>
        <taxon>Bacilli</taxon>
        <taxon>Lactobacillales</taxon>
        <taxon>Lactobacillaceae</taxon>
        <taxon>Lentilactobacillus</taxon>
    </lineage>
</organism>
<dbReference type="Gene3D" id="1.10.3720.10">
    <property type="entry name" value="MetI-like"/>
    <property type="match status" value="1"/>
</dbReference>
<evidence type="ECO:0000256" key="1">
    <source>
        <dbReference type="ARBA" id="ARBA00004141"/>
    </source>
</evidence>
<comment type="similarity">
    <text evidence="2">Belongs to the binding-protein-dependent transport system permease family. HisMQ subfamily.</text>
</comment>
<protein>
    <submittedName>
        <fullName evidence="10">Amino acid ABC transporter, amino acid-binding/permease protein</fullName>
    </submittedName>
</protein>
<comment type="subcellular location">
    <subcellularLocation>
        <location evidence="8">Cell membrane</location>
        <topology evidence="8">Multi-pass membrane protein</topology>
    </subcellularLocation>
    <subcellularLocation>
        <location evidence="1">Membrane</location>
        <topology evidence="1">Multi-pass membrane protein</topology>
    </subcellularLocation>
</comment>
<dbReference type="GO" id="GO:0006865">
    <property type="term" value="P:amino acid transport"/>
    <property type="evidence" value="ECO:0007669"/>
    <property type="project" value="UniProtKB-KW"/>
</dbReference>
<dbReference type="InterPro" id="IPR035906">
    <property type="entry name" value="MetI-like_sf"/>
</dbReference>
<dbReference type="STRING" id="1423743.FD41_GL001197"/>
<dbReference type="EMBL" id="BAKI01000043">
    <property type="protein sequence ID" value="GAF37714.1"/>
    <property type="molecule type" value="Genomic_DNA"/>
</dbReference>
<sequence length="91" mass="10103">MQIMKDIILPQAVKNILPALGNQFIGNVKDSSLVSVLGITDLMYQAQTVRGSTALGIQPILVASVIYLILTWLLNRILAIYEKRLRVSDNH</sequence>
<keyword evidence="6 8" id="KW-1133">Transmembrane helix</keyword>
<dbReference type="PANTHER" id="PTHR30614:SF20">
    <property type="entry name" value="GLUTAMINE TRANSPORT SYSTEM PERMEASE PROTEIN GLNP"/>
    <property type="match status" value="1"/>
</dbReference>
<dbReference type="SUPFAM" id="SSF161098">
    <property type="entry name" value="MetI-like"/>
    <property type="match status" value="1"/>
</dbReference>
<keyword evidence="3 8" id="KW-0813">Transport</keyword>
<evidence type="ECO:0000256" key="8">
    <source>
        <dbReference type="RuleBase" id="RU363032"/>
    </source>
</evidence>
<comment type="caution">
    <text evidence="10">The sequence shown here is derived from an EMBL/GenBank/DDBJ whole genome shotgun (WGS) entry which is preliminary data.</text>
</comment>
<proteinExistence type="inferred from homology"/>
<evidence type="ECO:0000256" key="2">
    <source>
        <dbReference type="ARBA" id="ARBA00010072"/>
    </source>
</evidence>
<keyword evidence="4 8" id="KW-0812">Transmembrane</keyword>
<reference evidence="10" key="1">
    <citation type="journal article" date="2014" name="Genome Announc.">
        <title>Draft Genome Sequences of Two Lactobacillus Strains, L. farraginis JCM 14108T and L. composti JCM 14202T, Isolated from Compost of Distilled Shochu Residue.</title>
        <authorList>
            <person name="Yuki M."/>
            <person name="Oshima K."/>
            <person name="Suda W."/>
            <person name="Kitahara M."/>
            <person name="Kitamura K."/>
            <person name="Iida T."/>
            <person name="Hattori M."/>
            <person name="Ohkuma M."/>
        </authorList>
    </citation>
    <scope>NUCLEOTIDE SEQUENCE [LARGE SCALE GENOMIC DNA]</scope>
    <source>
        <strain evidence="10">JCM 14108</strain>
    </source>
</reference>
<feature type="domain" description="ABC transmembrane type-1" evidence="9">
    <location>
        <begin position="1"/>
        <end position="78"/>
    </location>
</feature>
<dbReference type="GO" id="GO:0055085">
    <property type="term" value="P:transmembrane transport"/>
    <property type="evidence" value="ECO:0007669"/>
    <property type="project" value="InterPro"/>
</dbReference>
<evidence type="ECO:0000313" key="11">
    <source>
        <dbReference type="Proteomes" id="UP000019488"/>
    </source>
</evidence>
<gene>
    <name evidence="10" type="ORF">JCM14108_2771</name>
</gene>
<keyword evidence="7 8" id="KW-0472">Membrane</keyword>
<comment type="caution">
    <text evidence="8">Lacks conserved residue(s) required for the propagation of feature annotation.</text>
</comment>
<evidence type="ECO:0000256" key="3">
    <source>
        <dbReference type="ARBA" id="ARBA00022448"/>
    </source>
</evidence>
<name>X0PBS3_9LACO</name>
<evidence type="ECO:0000256" key="7">
    <source>
        <dbReference type="ARBA" id="ARBA00023136"/>
    </source>
</evidence>
<dbReference type="Pfam" id="PF00528">
    <property type="entry name" value="BPD_transp_1"/>
    <property type="match status" value="1"/>
</dbReference>
<evidence type="ECO:0000313" key="10">
    <source>
        <dbReference type="EMBL" id="GAF37714.1"/>
    </source>
</evidence>